<accession>A0AAN8CZ47</accession>
<comment type="caution">
    <text evidence="2">The sequence shown here is derived from an EMBL/GenBank/DDBJ whole genome shotgun (WGS) entry which is preliminary data.</text>
</comment>
<feature type="region of interest" description="Disordered" evidence="1">
    <location>
        <begin position="26"/>
        <end position="79"/>
    </location>
</feature>
<dbReference type="EMBL" id="JAULUE010002048">
    <property type="protein sequence ID" value="KAK5910003.1"/>
    <property type="molecule type" value="Genomic_DNA"/>
</dbReference>
<name>A0AAN8CZ47_9TELE</name>
<protein>
    <submittedName>
        <fullName evidence="2">Uncharacterized protein</fullName>
    </submittedName>
</protein>
<dbReference type="AlphaFoldDB" id="A0AAN8CZ47"/>
<gene>
    <name evidence="2" type="ORF">CesoFtcFv8_003880</name>
</gene>
<organism evidence="2 3">
    <name type="scientific">Champsocephalus esox</name>
    <name type="common">pike icefish</name>
    <dbReference type="NCBI Taxonomy" id="159716"/>
    <lineage>
        <taxon>Eukaryota</taxon>
        <taxon>Metazoa</taxon>
        <taxon>Chordata</taxon>
        <taxon>Craniata</taxon>
        <taxon>Vertebrata</taxon>
        <taxon>Euteleostomi</taxon>
        <taxon>Actinopterygii</taxon>
        <taxon>Neopterygii</taxon>
        <taxon>Teleostei</taxon>
        <taxon>Neoteleostei</taxon>
        <taxon>Acanthomorphata</taxon>
        <taxon>Eupercaria</taxon>
        <taxon>Perciformes</taxon>
        <taxon>Notothenioidei</taxon>
        <taxon>Channichthyidae</taxon>
        <taxon>Champsocephalus</taxon>
    </lineage>
</organism>
<proteinExistence type="predicted"/>
<evidence type="ECO:0000313" key="3">
    <source>
        <dbReference type="Proteomes" id="UP001335648"/>
    </source>
</evidence>
<evidence type="ECO:0000256" key="1">
    <source>
        <dbReference type="SAM" id="MobiDB-lite"/>
    </source>
</evidence>
<feature type="compositionally biased region" description="Polar residues" evidence="1">
    <location>
        <begin position="26"/>
        <end position="37"/>
    </location>
</feature>
<reference evidence="2 3" key="1">
    <citation type="journal article" date="2023" name="Mol. Biol. Evol.">
        <title>Genomics of Secondarily Temperate Adaptation in the Only Non-Antarctic Icefish.</title>
        <authorList>
            <person name="Rivera-Colon A.G."/>
            <person name="Rayamajhi N."/>
            <person name="Minhas B.F."/>
            <person name="Madrigal G."/>
            <person name="Bilyk K.T."/>
            <person name="Yoon V."/>
            <person name="Hune M."/>
            <person name="Gregory S."/>
            <person name="Cheng C.H.C."/>
            <person name="Catchen J.M."/>
        </authorList>
    </citation>
    <scope>NUCLEOTIDE SEQUENCE [LARGE SCALE GENOMIC DNA]</scope>
    <source>
        <strain evidence="2">JC2023a</strain>
    </source>
</reference>
<evidence type="ECO:0000313" key="2">
    <source>
        <dbReference type="EMBL" id="KAK5910003.1"/>
    </source>
</evidence>
<keyword evidence="3" id="KW-1185">Reference proteome</keyword>
<dbReference type="Proteomes" id="UP001335648">
    <property type="component" value="Unassembled WGS sequence"/>
</dbReference>
<sequence length="79" mass="9227">MYLCVQAASFRLSPLMLVDTHWPQPQTQTPAVDQAWSQRRAALQPRSYRGRTPAKRPAPPKPQWKDWRQKVDSLWGEVK</sequence>